<reference evidence="1" key="1">
    <citation type="submission" date="2021-08" db="EMBL/GenBank/DDBJ databases">
        <title>The first chromosome-level gecko genome reveals the dynamic sex chromosomes of Neotropical dwarf geckos (Sphaerodactylidae: Sphaerodactylus).</title>
        <authorList>
            <person name="Pinto B.J."/>
            <person name="Keating S.E."/>
            <person name="Gamble T."/>
        </authorList>
    </citation>
    <scope>NUCLEOTIDE SEQUENCE</scope>
    <source>
        <strain evidence="1">TG3544</strain>
    </source>
</reference>
<organism evidence="1 2">
    <name type="scientific">Sphaerodactylus townsendi</name>
    <dbReference type="NCBI Taxonomy" id="933632"/>
    <lineage>
        <taxon>Eukaryota</taxon>
        <taxon>Metazoa</taxon>
        <taxon>Chordata</taxon>
        <taxon>Craniata</taxon>
        <taxon>Vertebrata</taxon>
        <taxon>Euteleostomi</taxon>
        <taxon>Lepidosauria</taxon>
        <taxon>Squamata</taxon>
        <taxon>Bifurcata</taxon>
        <taxon>Gekkota</taxon>
        <taxon>Sphaerodactylidae</taxon>
        <taxon>Sphaerodactylus</taxon>
    </lineage>
</organism>
<dbReference type="EMBL" id="CM037617">
    <property type="protein sequence ID" value="KAH8003959.1"/>
    <property type="molecule type" value="Genomic_DNA"/>
</dbReference>
<accession>A0ACB8FF60</accession>
<name>A0ACB8FF60_9SAUR</name>
<evidence type="ECO:0000313" key="1">
    <source>
        <dbReference type="EMBL" id="KAH8003959.1"/>
    </source>
</evidence>
<proteinExistence type="predicted"/>
<protein>
    <submittedName>
        <fullName evidence="1">Uncharacterized protein</fullName>
    </submittedName>
</protein>
<evidence type="ECO:0000313" key="2">
    <source>
        <dbReference type="Proteomes" id="UP000827872"/>
    </source>
</evidence>
<dbReference type="Proteomes" id="UP000827872">
    <property type="component" value="Linkage Group LG04"/>
</dbReference>
<comment type="caution">
    <text evidence="1">The sequence shown here is derived from an EMBL/GenBank/DDBJ whole genome shotgun (WGS) entry which is preliminary data.</text>
</comment>
<sequence>MPIESYRDNSRRQWHHHHHLKINTLADNMHLLLSYVMLFNITKLNTEKSKVFHMVTTTATTEEEENKEKPTTTTISVTTLQQTTTQVVVAAAVAATEGSQVKHIKILGVQFNPEPHG</sequence>
<gene>
    <name evidence="1" type="ORF">K3G42_000940</name>
</gene>
<keyword evidence="2" id="KW-1185">Reference proteome</keyword>